<evidence type="ECO:0000313" key="2">
    <source>
        <dbReference type="EMBL" id="JAH28609.1"/>
    </source>
</evidence>
<sequence>MMGAPRWRVVGLVFVLAGWFPCSFLWVCESVCGCVASLGLVHRKMEQSRRSPPRHYSTLLMAASLLFLHGVPN</sequence>
<protein>
    <submittedName>
        <fullName evidence="2">Uncharacterized protein</fullName>
    </submittedName>
</protein>
<proteinExistence type="predicted"/>
<evidence type="ECO:0000256" key="1">
    <source>
        <dbReference type="SAM" id="Phobius"/>
    </source>
</evidence>
<dbReference type="AlphaFoldDB" id="A0A0E9RHM2"/>
<reference evidence="2" key="2">
    <citation type="journal article" date="2015" name="Fish Shellfish Immunol.">
        <title>Early steps in the European eel (Anguilla anguilla)-Vibrio vulnificus interaction in the gills: Role of the RtxA13 toxin.</title>
        <authorList>
            <person name="Callol A."/>
            <person name="Pajuelo D."/>
            <person name="Ebbesson L."/>
            <person name="Teles M."/>
            <person name="MacKenzie S."/>
            <person name="Amaro C."/>
        </authorList>
    </citation>
    <scope>NUCLEOTIDE SEQUENCE</scope>
</reference>
<keyword evidence="1" id="KW-1133">Transmembrane helix</keyword>
<feature type="transmembrane region" description="Helical" evidence="1">
    <location>
        <begin position="12"/>
        <end position="41"/>
    </location>
</feature>
<accession>A0A0E9RHM2</accession>
<reference evidence="2" key="1">
    <citation type="submission" date="2014-11" db="EMBL/GenBank/DDBJ databases">
        <authorList>
            <person name="Amaro Gonzalez C."/>
        </authorList>
    </citation>
    <scope>NUCLEOTIDE SEQUENCE</scope>
</reference>
<name>A0A0E9RHM2_ANGAN</name>
<dbReference type="EMBL" id="GBXM01079968">
    <property type="protein sequence ID" value="JAH28609.1"/>
    <property type="molecule type" value="Transcribed_RNA"/>
</dbReference>
<keyword evidence="1" id="KW-0472">Membrane</keyword>
<keyword evidence="1" id="KW-0812">Transmembrane</keyword>
<organism evidence="2">
    <name type="scientific">Anguilla anguilla</name>
    <name type="common">European freshwater eel</name>
    <name type="synonym">Muraena anguilla</name>
    <dbReference type="NCBI Taxonomy" id="7936"/>
    <lineage>
        <taxon>Eukaryota</taxon>
        <taxon>Metazoa</taxon>
        <taxon>Chordata</taxon>
        <taxon>Craniata</taxon>
        <taxon>Vertebrata</taxon>
        <taxon>Euteleostomi</taxon>
        <taxon>Actinopterygii</taxon>
        <taxon>Neopterygii</taxon>
        <taxon>Teleostei</taxon>
        <taxon>Anguilliformes</taxon>
        <taxon>Anguillidae</taxon>
        <taxon>Anguilla</taxon>
    </lineage>
</organism>